<evidence type="ECO:0000259" key="4">
    <source>
        <dbReference type="SMART" id="SM00653"/>
    </source>
</evidence>
<reference evidence="5" key="1">
    <citation type="journal article" date="2020" name="Nature">
        <title>Giant virus diversity and host interactions through global metagenomics.</title>
        <authorList>
            <person name="Schulz F."/>
            <person name="Roux S."/>
            <person name="Paez-Espino D."/>
            <person name="Jungbluth S."/>
            <person name="Walsh D.A."/>
            <person name="Denef V.J."/>
            <person name="McMahon K.D."/>
            <person name="Konstantinidis K.T."/>
            <person name="Eloe-Fadrosh E.A."/>
            <person name="Kyrpides N.C."/>
            <person name="Woyke T."/>
        </authorList>
    </citation>
    <scope>NUCLEOTIDE SEQUENCE</scope>
    <source>
        <strain evidence="5">GVMAG-M-3300024302-11</strain>
    </source>
</reference>
<keyword evidence="2" id="KW-0396">Initiation factor</keyword>
<dbReference type="InterPro" id="IPR002735">
    <property type="entry name" value="Transl_init_fac_IF2/IF5_dom"/>
</dbReference>
<proteinExistence type="inferred from homology"/>
<organism evidence="5">
    <name type="scientific">viral metagenome</name>
    <dbReference type="NCBI Taxonomy" id="1070528"/>
    <lineage>
        <taxon>unclassified sequences</taxon>
        <taxon>metagenomes</taxon>
        <taxon>organismal metagenomes</taxon>
    </lineage>
</organism>
<dbReference type="InterPro" id="IPR016190">
    <property type="entry name" value="Transl_init_fac_IF2/IF5_Zn-bd"/>
</dbReference>
<evidence type="ECO:0000256" key="1">
    <source>
        <dbReference type="ARBA" id="ARBA00010397"/>
    </source>
</evidence>
<dbReference type="SUPFAM" id="SSF75689">
    <property type="entry name" value="Zinc-binding domain of translation initiation factor 2 beta"/>
    <property type="match status" value="1"/>
</dbReference>
<sequence>MSFELRLDELYNSIHAEDNVAKLVLPVPTIDVTTTNTYWPNVKDFLKVINRPPKHFIDFLSEQLGTEVTQKSASLSKGLILIGKQKKQKVVPLIGKYMKEFVVCKFCNSYKSKLNKDDKIRKYIFNCKTCNSSYSV</sequence>
<evidence type="ECO:0000256" key="2">
    <source>
        <dbReference type="ARBA" id="ARBA00022540"/>
    </source>
</evidence>
<evidence type="ECO:0000313" key="5">
    <source>
        <dbReference type="EMBL" id="QHT96505.1"/>
    </source>
</evidence>
<dbReference type="AlphaFoldDB" id="A0A6C0IVN4"/>
<accession>A0A6C0IVN4</accession>
<name>A0A6C0IVN4_9ZZZZ</name>
<dbReference type="PANTHER" id="PTHR23001:SF3">
    <property type="entry name" value="EUKARYOTIC TRANSLATION INITIATION FACTOR 2 SUBUNIT 2"/>
    <property type="match status" value="1"/>
</dbReference>
<dbReference type="InterPro" id="IPR045196">
    <property type="entry name" value="IF2/IF5"/>
</dbReference>
<comment type="similarity">
    <text evidence="1">Belongs to the eIF-2-beta/eIF-5 family.</text>
</comment>
<feature type="domain" description="Translation initiation factor IF2/IF5" evidence="4">
    <location>
        <begin position="20"/>
        <end position="133"/>
    </location>
</feature>
<dbReference type="SMART" id="SM00653">
    <property type="entry name" value="eIF2B_5"/>
    <property type="match status" value="1"/>
</dbReference>
<dbReference type="Gene3D" id="3.30.30.170">
    <property type="match status" value="1"/>
</dbReference>
<dbReference type="Pfam" id="PF01873">
    <property type="entry name" value="eIF-5_eIF-2B"/>
    <property type="match status" value="1"/>
</dbReference>
<dbReference type="PANTHER" id="PTHR23001">
    <property type="entry name" value="EUKARYOTIC TRANSLATION INITIATION FACTOR"/>
    <property type="match status" value="1"/>
</dbReference>
<dbReference type="EMBL" id="MN740258">
    <property type="protein sequence ID" value="QHT96505.1"/>
    <property type="molecule type" value="Genomic_DNA"/>
</dbReference>
<dbReference type="InterPro" id="IPR016189">
    <property type="entry name" value="Transl_init_fac_IF2/IF5_N"/>
</dbReference>
<dbReference type="SUPFAM" id="SSF100966">
    <property type="entry name" value="Translation initiation factor 2 beta, aIF2beta, N-terminal domain"/>
    <property type="match status" value="1"/>
</dbReference>
<protein>
    <recommendedName>
        <fullName evidence="4">Translation initiation factor IF2/IF5 domain-containing protein</fullName>
    </recommendedName>
</protein>
<evidence type="ECO:0000256" key="3">
    <source>
        <dbReference type="ARBA" id="ARBA00022917"/>
    </source>
</evidence>
<dbReference type="GO" id="GO:0003743">
    <property type="term" value="F:translation initiation factor activity"/>
    <property type="evidence" value="ECO:0007669"/>
    <property type="project" value="UniProtKB-KW"/>
</dbReference>
<keyword evidence="3" id="KW-0648">Protein biosynthesis</keyword>